<dbReference type="EMBL" id="CAACVJ010000112">
    <property type="protein sequence ID" value="VEP13398.1"/>
    <property type="molecule type" value="Genomic_DNA"/>
</dbReference>
<dbReference type="OrthoDB" id="582684at2"/>
<keyword evidence="2" id="KW-1185">Reference proteome</keyword>
<accession>A0A563VPK4</accession>
<dbReference type="AlphaFoldDB" id="A0A563VPK4"/>
<name>A0A563VPK4_9CYAN</name>
<evidence type="ECO:0000313" key="1">
    <source>
        <dbReference type="EMBL" id="VEP13398.1"/>
    </source>
</evidence>
<proteinExistence type="predicted"/>
<sequence length="96" mass="10875">MLSSINYVIRSPKDGKYLVARISQNEDSPEASYLLLFKADHEALSYINAHGQEMSNRLKVESLSPVQLKSLLQRWGYQGIGLVEDPLIPNINFLEI</sequence>
<reference evidence="1 2" key="1">
    <citation type="submission" date="2019-01" db="EMBL/GenBank/DDBJ databases">
        <authorList>
            <person name="Brito A."/>
        </authorList>
    </citation>
    <scope>NUCLEOTIDE SEQUENCE [LARGE SCALE GENOMIC DNA]</scope>
    <source>
        <strain evidence="1">1</strain>
    </source>
</reference>
<protein>
    <submittedName>
        <fullName evidence="1">Uncharacterized protein</fullName>
    </submittedName>
</protein>
<evidence type="ECO:0000313" key="2">
    <source>
        <dbReference type="Proteomes" id="UP000320055"/>
    </source>
</evidence>
<organism evidence="1 2">
    <name type="scientific">Hyella patelloides LEGE 07179</name>
    <dbReference type="NCBI Taxonomy" id="945734"/>
    <lineage>
        <taxon>Bacteria</taxon>
        <taxon>Bacillati</taxon>
        <taxon>Cyanobacteriota</taxon>
        <taxon>Cyanophyceae</taxon>
        <taxon>Pleurocapsales</taxon>
        <taxon>Hyellaceae</taxon>
        <taxon>Hyella</taxon>
    </lineage>
</organism>
<dbReference type="Proteomes" id="UP000320055">
    <property type="component" value="Unassembled WGS sequence"/>
</dbReference>
<dbReference type="RefSeq" id="WP_144863014.1">
    <property type="nucleotide sequence ID" value="NZ_LR213767.1"/>
</dbReference>
<gene>
    <name evidence="1" type="ORF">H1P_20005</name>
</gene>